<keyword evidence="8" id="KW-0539">Nucleus</keyword>
<dbReference type="PROSITE" id="PS00028">
    <property type="entry name" value="ZINC_FINGER_C2H2_1"/>
    <property type="match status" value="9"/>
</dbReference>
<keyword evidence="5 10" id="KW-0862">Zinc</keyword>
<dbReference type="FunFam" id="3.30.160.60:FF:000100">
    <property type="entry name" value="Zinc finger 45-like"/>
    <property type="match status" value="1"/>
</dbReference>
<evidence type="ECO:0000256" key="8">
    <source>
        <dbReference type="ARBA" id="ARBA00023242"/>
    </source>
</evidence>
<evidence type="ECO:0000259" key="13">
    <source>
        <dbReference type="PROSITE" id="PS51915"/>
    </source>
</evidence>
<reference evidence="14" key="1">
    <citation type="submission" date="2015-01" db="EMBL/GenBank/DDBJ databases">
        <title>Transcriptome Assembly of Fopius arisanus.</title>
        <authorList>
            <person name="Geib S."/>
        </authorList>
    </citation>
    <scope>NUCLEOTIDE SEQUENCE</scope>
</reference>
<dbReference type="PROSITE" id="PS51915">
    <property type="entry name" value="ZAD"/>
    <property type="match status" value="1"/>
</dbReference>
<evidence type="ECO:0000256" key="11">
    <source>
        <dbReference type="SAM" id="MobiDB-lite"/>
    </source>
</evidence>
<evidence type="ECO:0000259" key="12">
    <source>
        <dbReference type="PROSITE" id="PS50157"/>
    </source>
</evidence>
<dbReference type="Pfam" id="PF07776">
    <property type="entry name" value="zf-AD"/>
    <property type="match status" value="1"/>
</dbReference>
<dbReference type="GO" id="GO:0005634">
    <property type="term" value="C:nucleus"/>
    <property type="evidence" value="ECO:0007669"/>
    <property type="project" value="UniProtKB-SubCell"/>
</dbReference>
<dbReference type="Gene3D" id="3.40.1800.20">
    <property type="match status" value="1"/>
</dbReference>
<dbReference type="PROSITE" id="PS50157">
    <property type="entry name" value="ZINC_FINGER_C2H2_2"/>
    <property type="match status" value="5"/>
</dbReference>
<feature type="binding site" evidence="10">
    <location>
        <position position="11"/>
    </location>
    <ligand>
        <name>Zn(2+)</name>
        <dbReference type="ChEBI" id="CHEBI:29105"/>
    </ligand>
</feature>
<sequence length="752" mass="85604">MSLESLSENSCRLCAEEKVEMLQIFGDEGKQRRVAQKLRVCLPVMVYKTDPLPKKICQFCAARLDDVFEFREYCLNVYRKMHVKLLARKQVNSVKVFLDAMTNSPDPCQAQLCMIKSRAPPPLVPLPGSLPLPSPVSCEPRETVGSLEPLSELPCEVQIKEELSPTSKTQSVLIDDDDGSSDGKVEPNCQETDDIDSDDIERNGTESDLKGEKKTSILEQVLTGNLTINDCKEMSPNSKLSSKWWCSPCNSYYRTKESLIKHIQLHCPRKYSCGKCALIFPTVEDLAKHEGANHLKVTLDFDESVKQCHGCDREFVSWEMLKHHRLRDHLASSIELGTDTWCSLCNRFFPNVELYQSHAQLHESGDLPERILETPGGLETLPKAQEDLARLKREHFIKSIRSLTCPTCGKVCTQQSALSNHMRTHEPKKHKCEECGRSFGLLIRLETHKLSEHNEKTRISPALTSVEQEEALNAEREAREAREAKLRSRPYSEILDSDGVGLDDQPPAKRQATNSSKNVARCGICEQWFTDHTTMLNHLQTHSDNLTAKNFTCAVCRKSFKEKWQLQRHEMSHKRMKNSTPDEELQDKVHIVDKTFHCQKCNKIFFKEFSLVTHQCMNQKRFKCPKCLTFFGTWQARASHMRLHSSSAKISLQKEFEGDGVEPVMEPPPETSSGTSLPFLEPKVEIKEVENSSAPMKRTLIKTANGYRCGVCQSPFVLRELAVAHLRSAHPRITQYTFSHHIKTDHPNESEK</sequence>
<feature type="binding site" evidence="10">
    <location>
        <position position="14"/>
    </location>
    <ligand>
        <name>Zn(2+)</name>
        <dbReference type="ChEBI" id="CHEBI:29105"/>
    </ligand>
</feature>
<evidence type="ECO:0000256" key="1">
    <source>
        <dbReference type="ARBA" id="ARBA00004123"/>
    </source>
</evidence>
<dbReference type="EMBL" id="GBYB01002565">
    <property type="protein sequence ID" value="JAG72332.1"/>
    <property type="molecule type" value="Transcribed_RNA"/>
</dbReference>
<dbReference type="InterPro" id="IPR013087">
    <property type="entry name" value="Znf_C2H2_type"/>
</dbReference>
<evidence type="ECO:0000256" key="7">
    <source>
        <dbReference type="ARBA" id="ARBA00023163"/>
    </source>
</evidence>
<evidence type="ECO:0000256" key="4">
    <source>
        <dbReference type="ARBA" id="ARBA00022771"/>
    </source>
</evidence>
<feature type="domain" description="C2H2-type" evidence="12">
    <location>
        <begin position="430"/>
        <end position="458"/>
    </location>
</feature>
<dbReference type="InterPro" id="IPR036236">
    <property type="entry name" value="Znf_C2H2_sf"/>
</dbReference>
<evidence type="ECO:0000256" key="10">
    <source>
        <dbReference type="PROSITE-ProRule" id="PRU01263"/>
    </source>
</evidence>
<evidence type="ECO:0000256" key="5">
    <source>
        <dbReference type="ARBA" id="ARBA00022833"/>
    </source>
</evidence>
<evidence type="ECO:0000313" key="14">
    <source>
        <dbReference type="EMBL" id="JAG72332.1"/>
    </source>
</evidence>
<gene>
    <name evidence="14" type="primary">ZNF665_1</name>
    <name evidence="14" type="ORF">g.14188</name>
</gene>
<dbReference type="PANTHER" id="PTHR47772">
    <property type="entry name" value="ZINC FINGER PROTEIN 200"/>
    <property type="match status" value="1"/>
</dbReference>
<feature type="region of interest" description="Disordered" evidence="11">
    <location>
        <begin position="162"/>
        <end position="212"/>
    </location>
</feature>
<keyword evidence="4 9" id="KW-0863">Zinc-finger</keyword>
<feature type="domain" description="C2H2-type" evidence="12">
    <location>
        <begin position="622"/>
        <end position="649"/>
    </location>
</feature>
<evidence type="ECO:0000256" key="9">
    <source>
        <dbReference type="PROSITE-ProRule" id="PRU00042"/>
    </source>
</evidence>
<dbReference type="InterPro" id="IPR012934">
    <property type="entry name" value="Znf_AD"/>
</dbReference>
<dbReference type="SMART" id="SM00868">
    <property type="entry name" value="zf-AD"/>
    <property type="match status" value="1"/>
</dbReference>
<dbReference type="Gene3D" id="3.30.160.60">
    <property type="entry name" value="Classic Zinc Finger"/>
    <property type="match status" value="3"/>
</dbReference>
<keyword evidence="3" id="KW-0677">Repeat</keyword>
<feature type="binding site" evidence="10">
    <location>
        <position position="57"/>
    </location>
    <ligand>
        <name>Zn(2+)</name>
        <dbReference type="ChEBI" id="CHEBI:29105"/>
    </ligand>
</feature>
<feature type="compositionally biased region" description="Basic and acidic residues" evidence="11">
    <location>
        <begin position="200"/>
        <end position="212"/>
    </location>
</feature>
<evidence type="ECO:0000256" key="2">
    <source>
        <dbReference type="ARBA" id="ARBA00022723"/>
    </source>
</evidence>
<evidence type="ECO:0000256" key="6">
    <source>
        <dbReference type="ARBA" id="ARBA00023015"/>
    </source>
</evidence>
<dbReference type="SMART" id="SM00355">
    <property type="entry name" value="ZnF_C2H2"/>
    <property type="match status" value="11"/>
</dbReference>
<evidence type="ECO:0000256" key="3">
    <source>
        <dbReference type="ARBA" id="ARBA00022737"/>
    </source>
</evidence>
<feature type="domain" description="C2H2-type" evidence="12">
    <location>
        <begin position="551"/>
        <end position="578"/>
    </location>
</feature>
<dbReference type="SUPFAM" id="SSF57667">
    <property type="entry name" value="beta-beta-alpha zinc fingers"/>
    <property type="match status" value="3"/>
</dbReference>
<dbReference type="SUPFAM" id="SSF57716">
    <property type="entry name" value="Glucocorticoid receptor-like (DNA-binding domain)"/>
    <property type="match status" value="1"/>
</dbReference>
<protein>
    <submittedName>
        <fullName evidence="14">ZNF665_1 protein</fullName>
    </submittedName>
</protein>
<accession>A0A0C9R3P9</accession>
<feature type="domain" description="C2H2-type" evidence="12">
    <location>
        <begin position="244"/>
        <end position="271"/>
    </location>
</feature>
<feature type="domain" description="ZAD" evidence="13">
    <location>
        <begin position="9"/>
        <end position="84"/>
    </location>
</feature>
<dbReference type="PANTHER" id="PTHR47772:SF11">
    <property type="entry name" value="C2H2-TYPE DOMAIN-CONTAINING PROTEIN"/>
    <property type="match status" value="1"/>
</dbReference>
<dbReference type="Pfam" id="PF00096">
    <property type="entry name" value="zf-C2H2"/>
    <property type="match status" value="3"/>
</dbReference>
<organism evidence="14">
    <name type="scientific">Fopius arisanus</name>
    <dbReference type="NCBI Taxonomy" id="64838"/>
    <lineage>
        <taxon>Eukaryota</taxon>
        <taxon>Metazoa</taxon>
        <taxon>Ecdysozoa</taxon>
        <taxon>Arthropoda</taxon>
        <taxon>Hexapoda</taxon>
        <taxon>Insecta</taxon>
        <taxon>Pterygota</taxon>
        <taxon>Neoptera</taxon>
        <taxon>Endopterygota</taxon>
        <taxon>Hymenoptera</taxon>
        <taxon>Apocrita</taxon>
        <taxon>Ichneumonoidea</taxon>
        <taxon>Braconidae</taxon>
        <taxon>Opiinae</taxon>
        <taxon>Fopius</taxon>
    </lineage>
</organism>
<keyword evidence="6" id="KW-0805">Transcription regulation</keyword>
<dbReference type="InterPro" id="IPR050636">
    <property type="entry name" value="C2H2-ZF_domain-containing"/>
</dbReference>
<dbReference type="Pfam" id="PF12874">
    <property type="entry name" value="zf-met"/>
    <property type="match status" value="2"/>
</dbReference>
<comment type="subcellular location">
    <subcellularLocation>
        <location evidence="1">Nucleus</location>
    </subcellularLocation>
</comment>
<proteinExistence type="predicted"/>
<dbReference type="GO" id="GO:0008270">
    <property type="term" value="F:zinc ion binding"/>
    <property type="evidence" value="ECO:0007669"/>
    <property type="project" value="UniProtKB-UniRule"/>
</dbReference>
<feature type="binding site" evidence="10">
    <location>
        <position position="60"/>
    </location>
    <ligand>
        <name>Zn(2+)</name>
        <dbReference type="ChEBI" id="CHEBI:29105"/>
    </ligand>
</feature>
<keyword evidence="7" id="KW-0804">Transcription</keyword>
<keyword evidence="2 10" id="KW-0479">Metal-binding</keyword>
<dbReference type="AlphaFoldDB" id="A0A0C9R3P9"/>
<name>A0A0C9R3P9_9HYME</name>
<feature type="domain" description="C2H2-type" evidence="12">
    <location>
        <begin position="403"/>
        <end position="430"/>
    </location>
</feature>